<name>A0A9W6LNL4_9FUSO</name>
<sequence>MKIMIDDDKIIELIRYMLQNDYEIYNISEIEEMEEKVLEKFESEKVIEFIYQYISEIINVINE</sequence>
<dbReference type="RefSeq" id="WP_281836064.1">
    <property type="nucleotide sequence ID" value="NZ_BSDY01000010.1"/>
</dbReference>
<protein>
    <submittedName>
        <fullName evidence="1">Uncharacterized protein</fullName>
    </submittedName>
</protein>
<proteinExistence type="predicted"/>
<organism evidence="1 2">
    <name type="scientific">Propionigenium maris DSM 9537</name>
    <dbReference type="NCBI Taxonomy" id="1123000"/>
    <lineage>
        <taxon>Bacteria</taxon>
        <taxon>Fusobacteriati</taxon>
        <taxon>Fusobacteriota</taxon>
        <taxon>Fusobacteriia</taxon>
        <taxon>Fusobacteriales</taxon>
        <taxon>Fusobacteriaceae</taxon>
        <taxon>Propionigenium</taxon>
    </lineage>
</organism>
<dbReference type="Proteomes" id="UP001144471">
    <property type="component" value="Unassembled WGS sequence"/>
</dbReference>
<comment type="caution">
    <text evidence="1">The sequence shown here is derived from an EMBL/GenBank/DDBJ whole genome shotgun (WGS) entry which is preliminary data.</text>
</comment>
<dbReference type="AlphaFoldDB" id="A0A9W6LNL4"/>
<accession>A0A9W6LNL4</accession>
<evidence type="ECO:0000313" key="1">
    <source>
        <dbReference type="EMBL" id="GLI56733.1"/>
    </source>
</evidence>
<dbReference type="EMBL" id="BSDY01000010">
    <property type="protein sequence ID" value="GLI56733.1"/>
    <property type="molecule type" value="Genomic_DNA"/>
</dbReference>
<keyword evidence="2" id="KW-1185">Reference proteome</keyword>
<gene>
    <name evidence="1" type="ORF">PM10SUCC1_22470</name>
</gene>
<reference evidence="1" key="1">
    <citation type="submission" date="2022-12" db="EMBL/GenBank/DDBJ databases">
        <title>Reference genome sequencing for broad-spectrum identification of bacterial and archaeal isolates by mass spectrometry.</title>
        <authorList>
            <person name="Sekiguchi Y."/>
            <person name="Tourlousse D.M."/>
        </authorList>
    </citation>
    <scope>NUCLEOTIDE SEQUENCE</scope>
    <source>
        <strain evidence="1">10succ1</strain>
    </source>
</reference>
<evidence type="ECO:0000313" key="2">
    <source>
        <dbReference type="Proteomes" id="UP001144471"/>
    </source>
</evidence>